<sequence>MQLPLALAQDRDDLVPILTALVQVLSALLAGTPLPDAAMDACRTMALGQQAAENTRQPQAQPIQAPPKLGLGTDRQRHARKRPNLRVVGDPRRDKEPGR</sequence>
<feature type="compositionally biased region" description="Basic and acidic residues" evidence="1">
    <location>
        <begin position="89"/>
        <end position="99"/>
    </location>
</feature>
<name>A0A5M6II56_9PROT</name>
<feature type="region of interest" description="Disordered" evidence="1">
    <location>
        <begin position="49"/>
        <end position="99"/>
    </location>
</feature>
<dbReference type="EMBL" id="VWPJ01000001">
    <property type="protein sequence ID" value="KAA5607345.1"/>
    <property type="molecule type" value="Genomic_DNA"/>
</dbReference>
<gene>
    <name evidence="2" type="ORF">F1188_00840</name>
</gene>
<proteinExistence type="predicted"/>
<evidence type="ECO:0000313" key="3">
    <source>
        <dbReference type="Proteomes" id="UP000324065"/>
    </source>
</evidence>
<dbReference type="AlphaFoldDB" id="A0A5M6II56"/>
<accession>A0A5M6II56</accession>
<evidence type="ECO:0000256" key="1">
    <source>
        <dbReference type="SAM" id="MobiDB-lite"/>
    </source>
</evidence>
<feature type="compositionally biased region" description="Low complexity" evidence="1">
    <location>
        <begin position="57"/>
        <end position="67"/>
    </location>
</feature>
<comment type="caution">
    <text evidence="2">The sequence shown here is derived from an EMBL/GenBank/DDBJ whole genome shotgun (WGS) entry which is preliminary data.</text>
</comment>
<organism evidence="2 3">
    <name type="scientific">Roseospira marina</name>
    <dbReference type="NCBI Taxonomy" id="140057"/>
    <lineage>
        <taxon>Bacteria</taxon>
        <taxon>Pseudomonadati</taxon>
        <taxon>Pseudomonadota</taxon>
        <taxon>Alphaproteobacteria</taxon>
        <taxon>Rhodospirillales</taxon>
        <taxon>Rhodospirillaceae</taxon>
        <taxon>Roseospira</taxon>
    </lineage>
</organism>
<keyword evidence="3" id="KW-1185">Reference proteome</keyword>
<reference evidence="2 3" key="1">
    <citation type="submission" date="2019-09" db="EMBL/GenBank/DDBJ databases">
        <title>Genome sequence of Roseospira marina, one of the more divergent members of the non-sulfur purple photosynthetic bacterial family, the Rhodospirillaceae.</title>
        <authorList>
            <person name="Meyer T."/>
            <person name="Kyndt J."/>
        </authorList>
    </citation>
    <scope>NUCLEOTIDE SEQUENCE [LARGE SCALE GENOMIC DNA]</scope>
    <source>
        <strain evidence="2 3">DSM 15113</strain>
    </source>
</reference>
<dbReference type="Proteomes" id="UP000324065">
    <property type="component" value="Unassembled WGS sequence"/>
</dbReference>
<protein>
    <submittedName>
        <fullName evidence="2">Uncharacterized protein</fullName>
    </submittedName>
</protein>
<evidence type="ECO:0000313" key="2">
    <source>
        <dbReference type="EMBL" id="KAA5607345.1"/>
    </source>
</evidence>